<gene>
    <name evidence="1" type="ORF">DLM75_23060</name>
</gene>
<dbReference type="AlphaFoldDB" id="A0A396YSH0"/>
<comment type="caution">
    <text evidence="1">The sequence shown here is derived from an EMBL/GenBank/DDBJ whole genome shotgun (WGS) entry which is preliminary data.</text>
</comment>
<reference evidence="2" key="1">
    <citation type="submission" date="2018-05" db="EMBL/GenBank/DDBJ databases">
        <title>Leptospira yasudae sp. nov. and Leptospira stimsonii sp. nov., two pathogenic species of the genus Leptospira isolated from environmental sources.</title>
        <authorList>
            <person name="Casanovas-Massana A."/>
            <person name="Hamond C."/>
            <person name="Santos L.A."/>
            <person name="Hacker K.P."/>
            <person name="Balassiano I."/>
            <person name="Medeiros M.A."/>
            <person name="Reis M.G."/>
            <person name="Ko A.I."/>
            <person name="Wunder E.A."/>
        </authorList>
    </citation>
    <scope>NUCLEOTIDE SEQUENCE [LARGE SCALE GENOMIC DNA]</scope>
    <source>
        <strain evidence="2">Yale</strain>
    </source>
</reference>
<organism evidence="1 2">
    <name type="scientific">Leptospira stimsonii</name>
    <dbReference type="NCBI Taxonomy" id="2202203"/>
    <lineage>
        <taxon>Bacteria</taxon>
        <taxon>Pseudomonadati</taxon>
        <taxon>Spirochaetota</taxon>
        <taxon>Spirochaetia</taxon>
        <taxon>Leptospirales</taxon>
        <taxon>Leptospiraceae</taxon>
        <taxon>Leptospira</taxon>
    </lineage>
</organism>
<dbReference type="Proteomes" id="UP000265798">
    <property type="component" value="Unassembled WGS sequence"/>
</dbReference>
<dbReference type="EMBL" id="QHCT01000014">
    <property type="protein sequence ID" value="RHX84276.1"/>
    <property type="molecule type" value="Genomic_DNA"/>
</dbReference>
<evidence type="ECO:0000313" key="1">
    <source>
        <dbReference type="EMBL" id="RHX84276.1"/>
    </source>
</evidence>
<protein>
    <submittedName>
        <fullName evidence="1">Uncharacterized protein</fullName>
    </submittedName>
</protein>
<name>A0A396YSH0_9LEPT</name>
<sequence length="101" mass="12061">MKTIVRAVDFFVFFFHSSVPKFLSGRFPKKGFSRFRLAPPISAQAQSFDSLRRTCFHFLKEDFYFLDRFKRIDRDQCNLFFSGRSFVGKSFQLCIEFIIFV</sequence>
<proteinExistence type="predicted"/>
<accession>A0A396YSH0</accession>
<evidence type="ECO:0000313" key="2">
    <source>
        <dbReference type="Proteomes" id="UP000265798"/>
    </source>
</evidence>